<gene>
    <name evidence="2" type="ORF">CGI_10003102</name>
</gene>
<dbReference type="HOGENOM" id="CLU_814449_0_0_1"/>
<proteinExistence type="predicted"/>
<feature type="compositionally biased region" description="Acidic residues" evidence="1">
    <location>
        <begin position="273"/>
        <end position="282"/>
    </location>
</feature>
<organism evidence="2">
    <name type="scientific">Magallana gigas</name>
    <name type="common">Pacific oyster</name>
    <name type="synonym">Crassostrea gigas</name>
    <dbReference type="NCBI Taxonomy" id="29159"/>
    <lineage>
        <taxon>Eukaryota</taxon>
        <taxon>Metazoa</taxon>
        <taxon>Spiralia</taxon>
        <taxon>Lophotrochozoa</taxon>
        <taxon>Mollusca</taxon>
        <taxon>Bivalvia</taxon>
        <taxon>Autobranchia</taxon>
        <taxon>Pteriomorphia</taxon>
        <taxon>Ostreida</taxon>
        <taxon>Ostreoidea</taxon>
        <taxon>Ostreidae</taxon>
        <taxon>Magallana</taxon>
    </lineage>
</organism>
<dbReference type="AlphaFoldDB" id="K1QD24"/>
<feature type="region of interest" description="Disordered" evidence="1">
    <location>
        <begin position="260"/>
        <end position="283"/>
    </location>
</feature>
<dbReference type="InParanoid" id="K1QD24"/>
<name>K1QD24_MAGGI</name>
<sequence>MHQESNQMNTYLVATRSKTPSGQQQAINNALINLNLDQNELKVKSTDYVSKQQPMTSTPASKPIQQLKKEGFKDKVIEYILETRYPAAFKLLLKKSRCARDGLINTLKAIIRREVKCAEVNLGVIQENPASARGTLEIMKFLHQYVPVAPDGKTFSILCHGDQLSVERMVEAKLSMAFSEDEAARLTGLVPRPQEGSVCMIVCQMLNIENIDDIAESIPDDSKQREEELFINICEKVVTLSWPRVDITSIHLAAGLPVDEHQNTNTAPPLDFDSGDEGDQSSDDTIIYWENDDILEETMPYYDSDYDFDEPAHGLVDEECCDCVSLQPFNVVAGSSPYGTD</sequence>
<protein>
    <submittedName>
        <fullName evidence="2">Uncharacterized protein</fullName>
    </submittedName>
</protein>
<reference evidence="2" key="1">
    <citation type="journal article" date="2012" name="Nature">
        <title>The oyster genome reveals stress adaptation and complexity of shell formation.</title>
        <authorList>
            <person name="Zhang G."/>
            <person name="Fang X."/>
            <person name="Guo X."/>
            <person name="Li L."/>
            <person name="Luo R."/>
            <person name="Xu F."/>
            <person name="Yang P."/>
            <person name="Zhang L."/>
            <person name="Wang X."/>
            <person name="Qi H."/>
            <person name="Xiong Z."/>
            <person name="Que H."/>
            <person name="Xie Y."/>
            <person name="Holland P.W."/>
            <person name="Paps J."/>
            <person name="Zhu Y."/>
            <person name="Wu F."/>
            <person name="Chen Y."/>
            <person name="Wang J."/>
            <person name="Peng C."/>
            <person name="Meng J."/>
            <person name="Yang L."/>
            <person name="Liu J."/>
            <person name="Wen B."/>
            <person name="Zhang N."/>
            <person name="Huang Z."/>
            <person name="Zhu Q."/>
            <person name="Feng Y."/>
            <person name="Mount A."/>
            <person name="Hedgecock D."/>
            <person name="Xu Z."/>
            <person name="Liu Y."/>
            <person name="Domazet-Loso T."/>
            <person name="Du Y."/>
            <person name="Sun X."/>
            <person name="Zhang S."/>
            <person name="Liu B."/>
            <person name="Cheng P."/>
            <person name="Jiang X."/>
            <person name="Li J."/>
            <person name="Fan D."/>
            <person name="Wang W."/>
            <person name="Fu W."/>
            <person name="Wang T."/>
            <person name="Wang B."/>
            <person name="Zhang J."/>
            <person name="Peng Z."/>
            <person name="Li Y."/>
            <person name="Li N."/>
            <person name="Wang J."/>
            <person name="Chen M."/>
            <person name="He Y."/>
            <person name="Tan F."/>
            <person name="Song X."/>
            <person name="Zheng Q."/>
            <person name="Huang R."/>
            <person name="Yang H."/>
            <person name="Du X."/>
            <person name="Chen L."/>
            <person name="Yang M."/>
            <person name="Gaffney P.M."/>
            <person name="Wang S."/>
            <person name="Luo L."/>
            <person name="She Z."/>
            <person name="Ming Y."/>
            <person name="Huang W."/>
            <person name="Zhang S."/>
            <person name="Huang B."/>
            <person name="Zhang Y."/>
            <person name="Qu T."/>
            <person name="Ni P."/>
            <person name="Miao G."/>
            <person name="Wang J."/>
            <person name="Wang Q."/>
            <person name="Steinberg C.E."/>
            <person name="Wang H."/>
            <person name="Li N."/>
            <person name="Qian L."/>
            <person name="Zhang G."/>
            <person name="Li Y."/>
            <person name="Yang H."/>
            <person name="Liu X."/>
            <person name="Wang J."/>
            <person name="Yin Y."/>
            <person name="Wang J."/>
        </authorList>
    </citation>
    <scope>NUCLEOTIDE SEQUENCE [LARGE SCALE GENOMIC DNA]</scope>
    <source>
        <strain evidence="2">05x7-T-G4-1.051#20</strain>
    </source>
</reference>
<evidence type="ECO:0000313" key="2">
    <source>
        <dbReference type="EMBL" id="EKC28984.1"/>
    </source>
</evidence>
<dbReference type="EMBL" id="JH816944">
    <property type="protein sequence ID" value="EKC28984.1"/>
    <property type="molecule type" value="Genomic_DNA"/>
</dbReference>
<accession>K1QD24</accession>
<evidence type="ECO:0000256" key="1">
    <source>
        <dbReference type="SAM" id="MobiDB-lite"/>
    </source>
</evidence>